<keyword evidence="2" id="KW-1185">Reference proteome</keyword>
<accession>A0ACB0J7J3</accession>
<sequence length="75" mass="8808">MIYVWFIDFIRKVKVEFEEEELDYYKHKTRSFPLTLLFSLLCVITTDHHVIPDPAAPIPLLSRTARSSLCLSLHC</sequence>
<organism evidence="1 2">
    <name type="scientific">Trifolium pratense</name>
    <name type="common">Red clover</name>
    <dbReference type="NCBI Taxonomy" id="57577"/>
    <lineage>
        <taxon>Eukaryota</taxon>
        <taxon>Viridiplantae</taxon>
        <taxon>Streptophyta</taxon>
        <taxon>Embryophyta</taxon>
        <taxon>Tracheophyta</taxon>
        <taxon>Spermatophyta</taxon>
        <taxon>Magnoliopsida</taxon>
        <taxon>eudicotyledons</taxon>
        <taxon>Gunneridae</taxon>
        <taxon>Pentapetalae</taxon>
        <taxon>rosids</taxon>
        <taxon>fabids</taxon>
        <taxon>Fabales</taxon>
        <taxon>Fabaceae</taxon>
        <taxon>Papilionoideae</taxon>
        <taxon>50 kb inversion clade</taxon>
        <taxon>NPAAA clade</taxon>
        <taxon>Hologalegina</taxon>
        <taxon>IRL clade</taxon>
        <taxon>Trifolieae</taxon>
        <taxon>Trifolium</taxon>
    </lineage>
</organism>
<protein>
    <submittedName>
        <fullName evidence="1">Uncharacterized protein</fullName>
    </submittedName>
</protein>
<comment type="caution">
    <text evidence="1">The sequence shown here is derived from an EMBL/GenBank/DDBJ whole genome shotgun (WGS) entry which is preliminary data.</text>
</comment>
<gene>
    <name evidence="1" type="ORF">MILVUS5_LOCUS10713</name>
</gene>
<dbReference type="Proteomes" id="UP001177021">
    <property type="component" value="Unassembled WGS sequence"/>
</dbReference>
<name>A0ACB0J7J3_TRIPR</name>
<evidence type="ECO:0000313" key="2">
    <source>
        <dbReference type="Proteomes" id="UP001177021"/>
    </source>
</evidence>
<reference evidence="1" key="1">
    <citation type="submission" date="2023-10" db="EMBL/GenBank/DDBJ databases">
        <authorList>
            <person name="Rodriguez Cubillos JULIANA M."/>
            <person name="De Vega J."/>
        </authorList>
    </citation>
    <scope>NUCLEOTIDE SEQUENCE</scope>
</reference>
<evidence type="ECO:0000313" key="1">
    <source>
        <dbReference type="EMBL" id="CAJ2640949.1"/>
    </source>
</evidence>
<dbReference type="EMBL" id="CASHSV030000024">
    <property type="protein sequence ID" value="CAJ2640949.1"/>
    <property type="molecule type" value="Genomic_DNA"/>
</dbReference>
<proteinExistence type="predicted"/>